<proteinExistence type="predicted"/>
<keyword evidence="4" id="KW-1185">Reference proteome</keyword>
<evidence type="ECO:0000313" key="4">
    <source>
        <dbReference type="Proteomes" id="UP001054252"/>
    </source>
</evidence>
<sequence length="50" mass="5709">MVLKIFKEQVVILIALLGLSAFFLMAETSITTLWPWKVCFLCLKIDGSYN</sequence>
<evidence type="ECO:0000256" key="2">
    <source>
        <dbReference type="ARBA" id="ARBA00023122"/>
    </source>
</evidence>
<name>A0AAV5MT44_9ROSI</name>
<comment type="caution">
    <text evidence="3">The sequence shown here is derived from an EMBL/GenBank/DDBJ whole genome shotgun (WGS) entry which is preliminary data.</text>
</comment>
<keyword evidence="2" id="KW-0129">CBS domain</keyword>
<organism evidence="3 4">
    <name type="scientific">Rubroshorea leprosula</name>
    <dbReference type="NCBI Taxonomy" id="152421"/>
    <lineage>
        <taxon>Eukaryota</taxon>
        <taxon>Viridiplantae</taxon>
        <taxon>Streptophyta</taxon>
        <taxon>Embryophyta</taxon>
        <taxon>Tracheophyta</taxon>
        <taxon>Spermatophyta</taxon>
        <taxon>Magnoliopsida</taxon>
        <taxon>eudicotyledons</taxon>
        <taxon>Gunneridae</taxon>
        <taxon>Pentapetalae</taxon>
        <taxon>rosids</taxon>
        <taxon>malvids</taxon>
        <taxon>Malvales</taxon>
        <taxon>Dipterocarpaceae</taxon>
        <taxon>Rubroshorea</taxon>
    </lineage>
</organism>
<gene>
    <name evidence="3" type="ORF">SLEP1_g58500</name>
</gene>
<reference evidence="3 4" key="1">
    <citation type="journal article" date="2021" name="Commun. Biol.">
        <title>The genome of Shorea leprosula (Dipterocarpaceae) highlights the ecological relevance of drought in aseasonal tropical rainforests.</title>
        <authorList>
            <person name="Ng K.K.S."/>
            <person name="Kobayashi M.J."/>
            <person name="Fawcett J.A."/>
            <person name="Hatakeyama M."/>
            <person name="Paape T."/>
            <person name="Ng C.H."/>
            <person name="Ang C.C."/>
            <person name="Tnah L.H."/>
            <person name="Lee C.T."/>
            <person name="Nishiyama T."/>
            <person name="Sese J."/>
            <person name="O'Brien M.J."/>
            <person name="Copetti D."/>
            <person name="Mohd Noor M.I."/>
            <person name="Ong R.C."/>
            <person name="Putra M."/>
            <person name="Sireger I.Z."/>
            <person name="Indrioko S."/>
            <person name="Kosugi Y."/>
            <person name="Izuno A."/>
            <person name="Isagi Y."/>
            <person name="Lee S.L."/>
            <person name="Shimizu K.K."/>
        </authorList>
    </citation>
    <scope>NUCLEOTIDE SEQUENCE [LARGE SCALE GENOMIC DNA]</scope>
    <source>
        <strain evidence="3">214</strain>
    </source>
</reference>
<dbReference type="PANTHER" id="PTHR22777">
    <property type="entry name" value="HEMOLYSIN-RELATED"/>
    <property type="match status" value="1"/>
</dbReference>
<dbReference type="PANTHER" id="PTHR22777:SF17">
    <property type="entry name" value="UPF0053 PROTEIN SLL0260"/>
    <property type="match status" value="1"/>
</dbReference>
<dbReference type="Proteomes" id="UP001054252">
    <property type="component" value="Unassembled WGS sequence"/>
</dbReference>
<evidence type="ECO:0008006" key="5">
    <source>
        <dbReference type="Google" id="ProtNLM"/>
    </source>
</evidence>
<protein>
    <recommendedName>
        <fullName evidence="5">ATP synthase F0 subunit 8</fullName>
    </recommendedName>
</protein>
<accession>A0AAV5MT44</accession>
<dbReference type="EMBL" id="BPVZ01000558">
    <property type="protein sequence ID" value="GKV51881.1"/>
    <property type="molecule type" value="Genomic_DNA"/>
</dbReference>
<evidence type="ECO:0000256" key="1">
    <source>
        <dbReference type="ARBA" id="ARBA00022737"/>
    </source>
</evidence>
<keyword evidence="1" id="KW-0677">Repeat</keyword>
<dbReference type="AlphaFoldDB" id="A0AAV5MT44"/>
<evidence type="ECO:0000313" key="3">
    <source>
        <dbReference type="EMBL" id="GKV51881.1"/>
    </source>
</evidence>